<proteinExistence type="predicted"/>
<accession>A0A5B8S3X3</accession>
<evidence type="ECO:0000313" key="3">
    <source>
        <dbReference type="Proteomes" id="UP000321172"/>
    </source>
</evidence>
<gene>
    <name evidence="2" type="ORF">FRF71_06145</name>
</gene>
<dbReference type="KEGG" id="ngf:FRF71_06145"/>
<dbReference type="Proteomes" id="UP000321172">
    <property type="component" value="Chromosome"/>
</dbReference>
<sequence length="132" mass="14311">MSTHPGVAAWHAYMESGADRDLLSALVADDAVFHSPVVHSPQAGKAKVMLYLLSAAKVLGNDSFIYVREIVEGNDALLEFTCEIDGIHVNGIDLIRFDDAGKIIDFKVMVRPVKAVNKLWEMMAAQLQAAAG</sequence>
<dbReference type="RefSeq" id="WP_147089730.1">
    <property type="nucleotide sequence ID" value="NZ_BAABJD010000001.1"/>
</dbReference>
<feature type="domain" description="SnoaL-like" evidence="1">
    <location>
        <begin position="9"/>
        <end position="105"/>
    </location>
</feature>
<dbReference type="InterPro" id="IPR032710">
    <property type="entry name" value="NTF2-like_dom_sf"/>
</dbReference>
<dbReference type="SUPFAM" id="SSF54427">
    <property type="entry name" value="NTF2-like"/>
    <property type="match status" value="1"/>
</dbReference>
<dbReference type="EMBL" id="CP042345">
    <property type="protein sequence ID" value="QEA15752.1"/>
    <property type="molecule type" value="Genomic_DNA"/>
</dbReference>
<reference evidence="2 3" key="1">
    <citation type="journal article" date="2013" name="J. Microbiol. Biotechnol.">
        <title>Novosphingobium ginsenosidimutans sp. nov., with the ability to convert ginsenoside.</title>
        <authorList>
            <person name="Kim J.K."/>
            <person name="He D."/>
            <person name="Liu Q.M."/>
            <person name="Park H.Y."/>
            <person name="Jung M.S."/>
            <person name="Yoon M.H."/>
            <person name="Kim S.C."/>
            <person name="Im W.T."/>
        </authorList>
    </citation>
    <scope>NUCLEOTIDE SEQUENCE [LARGE SCALE GENOMIC DNA]</scope>
    <source>
        <strain evidence="2 3">FW-6</strain>
    </source>
</reference>
<evidence type="ECO:0000313" key="2">
    <source>
        <dbReference type="EMBL" id="QEA15752.1"/>
    </source>
</evidence>
<dbReference type="OrthoDB" id="1163083at2"/>
<dbReference type="AlphaFoldDB" id="A0A5B8S3X3"/>
<evidence type="ECO:0000259" key="1">
    <source>
        <dbReference type="Pfam" id="PF12680"/>
    </source>
</evidence>
<organism evidence="2 3">
    <name type="scientific">Novosphingobium ginsenosidimutans</name>
    <dbReference type="NCBI Taxonomy" id="1176536"/>
    <lineage>
        <taxon>Bacteria</taxon>
        <taxon>Pseudomonadati</taxon>
        <taxon>Pseudomonadota</taxon>
        <taxon>Alphaproteobacteria</taxon>
        <taxon>Sphingomonadales</taxon>
        <taxon>Sphingomonadaceae</taxon>
        <taxon>Novosphingobium</taxon>
    </lineage>
</organism>
<name>A0A5B8S3X3_9SPHN</name>
<dbReference type="Gene3D" id="3.10.450.50">
    <property type="match status" value="1"/>
</dbReference>
<dbReference type="Pfam" id="PF12680">
    <property type="entry name" value="SnoaL_2"/>
    <property type="match status" value="1"/>
</dbReference>
<protein>
    <submittedName>
        <fullName evidence="2">Nuclear transport factor 2 family protein</fullName>
    </submittedName>
</protein>
<keyword evidence="3" id="KW-1185">Reference proteome</keyword>
<dbReference type="InterPro" id="IPR037401">
    <property type="entry name" value="SnoaL-like"/>
</dbReference>